<protein>
    <submittedName>
        <fullName evidence="1">Uncharacterized protein</fullName>
    </submittedName>
</protein>
<dbReference type="Proteomes" id="UP001054945">
    <property type="component" value="Unassembled WGS sequence"/>
</dbReference>
<dbReference type="EMBL" id="BPLR01008157">
    <property type="protein sequence ID" value="GIY22492.1"/>
    <property type="molecule type" value="Genomic_DNA"/>
</dbReference>
<proteinExistence type="predicted"/>
<comment type="caution">
    <text evidence="1">The sequence shown here is derived from an EMBL/GenBank/DDBJ whole genome shotgun (WGS) entry which is preliminary data.</text>
</comment>
<evidence type="ECO:0000313" key="2">
    <source>
        <dbReference type="Proteomes" id="UP001054945"/>
    </source>
</evidence>
<dbReference type="AlphaFoldDB" id="A0AAV4RMA0"/>
<reference evidence="1 2" key="1">
    <citation type="submission" date="2021-06" db="EMBL/GenBank/DDBJ databases">
        <title>Caerostris extrusa draft genome.</title>
        <authorList>
            <person name="Kono N."/>
            <person name="Arakawa K."/>
        </authorList>
    </citation>
    <scope>NUCLEOTIDE SEQUENCE [LARGE SCALE GENOMIC DNA]</scope>
</reference>
<keyword evidence="2" id="KW-1185">Reference proteome</keyword>
<name>A0AAV4RMA0_CAEEX</name>
<organism evidence="1 2">
    <name type="scientific">Caerostris extrusa</name>
    <name type="common">Bark spider</name>
    <name type="synonym">Caerostris bankana</name>
    <dbReference type="NCBI Taxonomy" id="172846"/>
    <lineage>
        <taxon>Eukaryota</taxon>
        <taxon>Metazoa</taxon>
        <taxon>Ecdysozoa</taxon>
        <taxon>Arthropoda</taxon>
        <taxon>Chelicerata</taxon>
        <taxon>Arachnida</taxon>
        <taxon>Araneae</taxon>
        <taxon>Araneomorphae</taxon>
        <taxon>Entelegynae</taxon>
        <taxon>Araneoidea</taxon>
        <taxon>Araneidae</taxon>
        <taxon>Caerostris</taxon>
    </lineage>
</organism>
<sequence>MGGFKKWEFAVTTTINQTLKQSLKDSNIWPPFKFPLIVKRLPAVSQRTPLSLRKVQLMESASYWNKADEKVQLMELDHIGIS</sequence>
<evidence type="ECO:0000313" key="1">
    <source>
        <dbReference type="EMBL" id="GIY22492.1"/>
    </source>
</evidence>
<accession>A0AAV4RMA0</accession>
<gene>
    <name evidence="1" type="ORF">CEXT_531011</name>
</gene>